<feature type="compositionally biased region" description="Polar residues" evidence="1">
    <location>
        <begin position="47"/>
        <end position="72"/>
    </location>
</feature>
<dbReference type="InterPro" id="IPR001810">
    <property type="entry name" value="F-box_dom"/>
</dbReference>
<evidence type="ECO:0000313" key="4">
    <source>
        <dbReference type="Proteomes" id="UP000606974"/>
    </source>
</evidence>
<dbReference type="PROSITE" id="PS50181">
    <property type="entry name" value="FBOX"/>
    <property type="match status" value="1"/>
</dbReference>
<feature type="compositionally biased region" description="Polar residues" evidence="1">
    <location>
        <begin position="86"/>
        <end position="96"/>
    </location>
</feature>
<dbReference type="EMBL" id="JAACFV010000193">
    <property type="protein sequence ID" value="KAF7503183.1"/>
    <property type="molecule type" value="Genomic_DNA"/>
</dbReference>
<accession>A0A8H7A6T3</accession>
<proteinExistence type="predicted"/>
<feature type="domain" description="F-box" evidence="2">
    <location>
        <begin position="122"/>
        <end position="170"/>
    </location>
</feature>
<dbReference type="AlphaFoldDB" id="A0A8H7A6T3"/>
<keyword evidence="4" id="KW-1185">Reference proteome</keyword>
<dbReference type="SMART" id="SM00256">
    <property type="entry name" value="FBOX"/>
    <property type="match status" value="1"/>
</dbReference>
<feature type="compositionally biased region" description="Polar residues" evidence="1">
    <location>
        <begin position="1"/>
        <end position="10"/>
    </location>
</feature>
<organism evidence="3 4">
    <name type="scientific">Endocarpon pusillum</name>
    <dbReference type="NCBI Taxonomy" id="364733"/>
    <lineage>
        <taxon>Eukaryota</taxon>
        <taxon>Fungi</taxon>
        <taxon>Dikarya</taxon>
        <taxon>Ascomycota</taxon>
        <taxon>Pezizomycotina</taxon>
        <taxon>Eurotiomycetes</taxon>
        <taxon>Chaetothyriomycetidae</taxon>
        <taxon>Verrucariales</taxon>
        <taxon>Verrucariaceae</taxon>
        <taxon>Endocarpon</taxon>
    </lineage>
</organism>
<evidence type="ECO:0000259" key="2">
    <source>
        <dbReference type="PROSITE" id="PS50181"/>
    </source>
</evidence>
<dbReference type="Gene3D" id="1.20.1280.50">
    <property type="match status" value="1"/>
</dbReference>
<dbReference type="SUPFAM" id="SSF81383">
    <property type="entry name" value="F-box domain"/>
    <property type="match status" value="1"/>
</dbReference>
<name>A0A8H7A6T3_9EURO</name>
<protein>
    <recommendedName>
        <fullName evidence="2">F-box domain-containing protein</fullName>
    </recommendedName>
</protein>
<gene>
    <name evidence="3" type="ORF">GJ744_004253</name>
</gene>
<dbReference type="InterPro" id="IPR036047">
    <property type="entry name" value="F-box-like_dom_sf"/>
</dbReference>
<dbReference type="Pfam" id="PF00646">
    <property type="entry name" value="F-box"/>
    <property type="match status" value="1"/>
</dbReference>
<comment type="caution">
    <text evidence="3">The sequence shown here is derived from an EMBL/GenBank/DDBJ whole genome shotgun (WGS) entry which is preliminary data.</text>
</comment>
<dbReference type="OrthoDB" id="2745177at2759"/>
<dbReference type="Proteomes" id="UP000606974">
    <property type="component" value="Unassembled WGS sequence"/>
</dbReference>
<sequence length="298" mass="33673">MPPLTKSSPADNVRKQPERKSSRKRPLSPGYQENGRPSKRRAEVSAAANSSQTRTANPTNSPNPKRNSNTRQRGICRRKARKDVTKLSQATPSSRPQRPLTKKSAASTKAPPPKKVAASGPLSMIMDLATEIQLNILKNLDYKSLLHISATCKHFRALFLDHDKEMYKLALVAYEEECMAWRTSLLGEATFAPCYGCLKTLSRCHFSSYDWHASSTSTGVRAFRRRCATCMWGRRLTGPSRVVDDGRCWLFCGRCKQLTHLVQFEWCGLWDHTRGGKVWCLQDNPLPPRHSLCKECRP</sequence>
<reference evidence="3" key="1">
    <citation type="submission" date="2020-02" db="EMBL/GenBank/DDBJ databases">
        <authorList>
            <person name="Palmer J.M."/>
        </authorList>
    </citation>
    <scope>NUCLEOTIDE SEQUENCE</scope>
    <source>
        <strain evidence="3">EPUS1.4</strain>
        <tissue evidence="3">Thallus</tissue>
    </source>
</reference>
<evidence type="ECO:0000313" key="3">
    <source>
        <dbReference type="EMBL" id="KAF7503183.1"/>
    </source>
</evidence>
<evidence type="ECO:0000256" key="1">
    <source>
        <dbReference type="SAM" id="MobiDB-lite"/>
    </source>
</evidence>
<dbReference type="CDD" id="cd09917">
    <property type="entry name" value="F-box_SF"/>
    <property type="match status" value="1"/>
</dbReference>
<feature type="region of interest" description="Disordered" evidence="1">
    <location>
        <begin position="1"/>
        <end position="118"/>
    </location>
</feature>